<protein>
    <recommendedName>
        <fullName evidence="6">Helicase C-terminal domain-containing protein</fullName>
    </recommendedName>
</protein>
<sequence>MGADQAKPAPSKTAPAPTSSVQVKRTVDLESLFFTDGATRPPPFDFALHHAGMSREDRNTVEDLFAEGYIQVLVCTARLAWGVNLPAHTVIIKGTQISNPETLSSSWARRSTIRRTVAGSS</sequence>
<dbReference type="Gene3D" id="3.40.50.300">
    <property type="entry name" value="P-loop containing nucleotide triphosphate hydrolases"/>
    <property type="match status" value="1"/>
</dbReference>
<comment type="caution">
    <text evidence="8">The sequence shown here is derived from an EMBL/GenBank/DDBJ whole genome shotgun (WGS) entry which is preliminary data.</text>
</comment>
<keyword evidence="2" id="KW-0378">Hydrolase</keyword>
<dbReference type="PANTHER" id="PTHR47961:SF4">
    <property type="entry name" value="ACTIVATING SIGNAL COINTEGRATOR 1 COMPLEX SUBUNIT 3"/>
    <property type="match status" value="1"/>
</dbReference>
<evidence type="ECO:0000256" key="2">
    <source>
        <dbReference type="ARBA" id="ARBA00022801"/>
    </source>
</evidence>
<dbReference type="OrthoDB" id="3201040at2759"/>
<evidence type="ECO:0000256" key="5">
    <source>
        <dbReference type="SAM" id="MobiDB-lite"/>
    </source>
</evidence>
<name>A0A8H5FGG3_9AGAR</name>
<keyword evidence="9" id="KW-1185">Reference proteome</keyword>
<dbReference type="AlphaFoldDB" id="A0A8H5FGG3"/>
<evidence type="ECO:0000259" key="6">
    <source>
        <dbReference type="SMART" id="SM00490"/>
    </source>
</evidence>
<proteinExistence type="predicted"/>
<dbReference type="InterPro" id="IPR001650">
    <property type="entry name" value="Helicase_C-like"/>
</dbReference>
<keyword evidence="3" id="KW-0347">Helicase</keyword>
<dbReference type="InterPro" id="IPR050474">
    <property type="entry name" value="Hel308_SKI2-like"/>
</dbReference>
<feature type="domain" description="Helicase C-terminal" evidence="6">
    <location>
        <begin position="23"/>
        <end position="116"/>
    </location>
</feature>
<evidence type="ECO:0000256" key="4">
    <source>
        <dbReference type="ARBA" id="ARBA00022840"/>
    </source>
</evidence>
<dbReference type="GO" id="GO:0005634">
    <property type="term" value="C:nucleus"/>
    <property type="evidence" value="ECO:0007669"/>
    <property type="project" value="TreeGrafter"/>
</dbReference>
<dbReference type="Pfam" id="PF00271">
    <property type="entry name" value="Helicase_C"/>
    <property type="match status" value="1"/>
</dbReference>
<organism evidence="8 9">
    <name type="scientific">Ephemerocybe angulata</name>
    <dbReference type="NCBI Taxonomy" id="980116"/>
    <lineage>
        <taxon>Eukaryota</taxon>
        <taxon>Fungi</taxon>
        <taxon>Dikarya</taxon>
        <taxon>Basidiomycota</taxon>
        <taxon>Agaricomycotina</taxon>
        <taxon>Agaricomycetes</taxon>
        <taxon>Agaricomycetidae</taxon>
        <taxon>Agaricales</taxon>
        <taxon>Agaricineae</taxon>
        <taxon>Psathyrellaceae</taxon>
        <taxon>Ephemerocybe</taxon>
    </lineage>
</organism>
<evidence type="ECO:0000313" key="7">
    <source>
        <dbReference type="EMBL" id="KAF5328936.1"/>
    </source>
</evidence>
<accession>A0A8H5FGG3</accession>
<evidence type="ECO:0000256" key="1">
    <source>
        <dbReference type="ARBA" id="ARBA00022741"/>
    </source>
</evidence>
<keyword evidence="1" id="KW-0547">Nucleotide-binding</keyword>
<evidence type="ECO:0000313" key="9">
    <source>
        <dbReference type="Proteomes" id="UP000541558"/>
    </source>
</evidence>
<dbReference type="GO" id="GO:0005524">
    <property type="term" value="F:ATP binding"/>
    <property type="evidence" value="ECO:0007669"/>
    <property type="project" value="UniProtKB-KW"/>
</dbReference>
<dbReference type="EMBL" id="JAACJK010000124">
    <property type="protein sequence ID" value="KAF5328936.1"/>
    <property type="molecule type" value="Genomic_DNA"/>
</dbReference>
<dbReference type="SMART" id="SM00490">
    <property type="entry name" value="HELICc"/>
    <property type="match status" value="1"/>
</dbReference>
<evidence type="ECO:0000256" key="3">
    <source>
        <dbReference type="ARBA" id="ARBA00022806"/>
    </source>
</evidence>
<dbReference type="GO" id="GO:0004386">
    <property type="term" value="F:helicase activity"/>
    <property type="evidence" value="ECO:0007669"/>
    <property type="project" value="UniProtKB-KW"/>
</dbReference>
<reference evidence="8 9" key="1">
    <citation type="journal article" date="2020" name="ISME J.">
        <title>Uncovering the hidden diversity of litter-decomposition mechanisms in mushroom-forming fungi.</title>
        <authorList>
            <person name="Floudas D."/>
            <person name="Bentzer J."/>
            <person name="Ahren D."/>
            <person name="Johansson T."/>
            <person name="Persson P."/>
            <person name="Tunlid A."/>
        </authorList>
    </citation>
    <scope>NUCLEOTIDE SEQUENCE [LARGE SCALE GENOMIC DNA]</scope>
    <source>
        <strain evidence="8 9">CBS 175.51</strain>
    </source>
</reference>
<dbReference type="SUPFAM" id="SSF52540">
    <property type="entry name" value="P-loop containing nucleoside triphosphate hydrolases"/>
    <property type="match status" value="1"/>
</dbReference>
<gene>
    <name evidence="8" type="ORF">D9611_009717</name>
    <name evidence="7" type="ORF">D9611_013519</name>
</gene>
<feature type="region of interest" description="Disordered" evidence="5">
    <location>
        <begin position="1"/>
        <end position="22"/>
    </location>
</feature>
<keyword evidence="4" id="KW-0067">ATP-binding</keyword>
<dbReference type="PANTHER" id="PTHR47961">
    <property type="entry name" value="DNA POLYMERASE THETA, PUTATIVE (AFU_ORTHOLOGUE AFUA_1G05260)-RELATED"/>
    <property type="match status" value="1"/>
</dbReference>
<evidence type="ECO:0000313" key="8">
    <source>
        <dbReference type="EMBL" id="KAF5335667.1"/>
    </source>
</evidence>
<dbReference type="InterPro" id="IPR027417">
    <property type="entry name" value="P-loop_NTPase"/>
</dbReference>
<dbReference type="GO" id="GO:0016787">
    <property type="term" value="F:hydrolase activity"/>
    <property type="evidence" value="ECO:0007669"/>
    <property type="project" value="UniProtKB-KW"/>
</dbReference>
<feature type="compositionally biased region" description="Low complexity" evidence="5">
    <location>
        <begin position="1"/>
        <end position="20"/>
    </location>
</feature>
<dbReference type="EMBL" id="JAACJK010000060">
    <property type="protein sequence ID" value="KAF5335667.1"/>
    <property type="molecule type" value="Genomic_DNA"/>
</dbReference>
<dbReference type="Proteomes" id="UP000541558">
    <property type="component" value="Unassembled WGS sequence"/>
</dbReference>